<feature type="transmembrane region" description="Helical" evidence="1">
    <location>
        <begin position="32"/>
        <end position="51"/>
    </location>
</feature>
<evidence type="ECO:0000256" key="1">
    <source>
        <dbReference type="SAM" id="Phobius"/>
    </source>
</evidence>
<evidence type="ECO:0000313" key="3">
    <source>
        <dbReference type="Proteomes" id="UP001079672"/>
    </source>
</evidence>
<dbReference type="Proteomes" id="UP001079672">
    <property type="component" value="Unassembled WGS sequence"/>
</dbReference>
<accession>A0A9Q4JFV7</accession>
<keyword evidence="1" id="KW-0812">Transmembrane</keyword>
<evidence type="ECO:0008006" key="4">
    <source>
        <dbReference type="Google" id="ProtNLM"/>
    </source>
</evidence>
<keyword evidence="1" id="KW-0472">Membrane</keyword>
<feature type="transmembrane region" description="Helical" evidence="1">
    <location>
        <begin position="71"/>
        <end position="95"/>
    </location>
</feature>
<dbReference type="AlphaFoldDB" id="A0A9Q4JFV7"/>
<proteinExistence type="predicted"/>
<keyword evidence="1" id="KW-1133">Transmembrane helix</keyword>
<protein>
    <recommendedName>
        <fullName evidence="4">Transmembrane protein</fullName>
    </recommendedName>
</protein>
<gene>
    <name evidence="2" type="ORF">O1433_05600</name>
</gene>
<comment type="caution">
    <text evidence="2">The sequence shown here is derived from an EMBL/GenBank/DDBJ whole genome shotgun (WGS) entry which is preliminary data.</text>
</comment>
<sequence length="99" mass="11773">MKKINLKLFFAVFAVVFVCSYLLGVLRWQWEFASVIYSILNIPFGALYILLEKHLWVELGSSHWVNDEITNMLFWGISVTLQAVLFYYIVLRYFISKRK</sequence>
<evidence type="ECO:0000313" key="2">
    <source>
        <dbReference type="EMBL" id="MCZ2686971.1"/>
    </source>
</evidence>
<feature type="transmembrane region" description="Helical" evidence="1">
    <location>
        <begin position="6"/>
        <end position="25"/>
    </location>
</feature>
<dbReference type="EMBL" id="JAPTZU010000002">
    <property type="protein sequence ID" value="MCZ2686971.1"/>
    <property type="molecule type" value="Genomic_DNA"/>
</dbReference>
<organism evidence="2 3">
    <name type="scientific">Bacteroides fragilis</name>
    <dbReference type="NCBI Taxonomy" id="817"/>
    <lineage>
        <taxon>Bacteria</taxon>
        <taxon>Pseudomonadati</taxon>
        <taxon>Bacteroidota</taxon>
        <taxon>Bacteroidia</taxon>
        <taxon>Bacteroidales</taxon>
        <taxon>Bacteroidaceae</taxon>
        <taxon>Bacteroides</taxon>
    </lineage>
</organism>
<reference evidence="2" key="1">
    <citation type="submission" date="2022-12" db="EMBL/GenBank/DDBJ databases">
        <title>Development of a Multilocus Sequence Typing Scheme for Bacteroides fragilis Based on Whole Genome Sequencing Data and Clinical Application.</title>
        <authorList>
            <person name="Nielsen F.D."/>
            <person name="Justesen U.S."/>
        </authorList>
    </citation>
    <scope>NUCLEOTIDE SEQUENCE</scope>
    <source>
        <strain evidence="2">BF_AM_ODE_DK_2015_4</strain>
    </source>
</reference>
<dbReference type="RefSeq" id="WP_193684557.1">
    <property type="nucleotide sequence ID" value="NZ_JADDIJ010000063.1"/>
</dbReference>
<name>A0A9Q4JFV7_BACFG</name>